<dbReference type="Pfam" id="PF00589">
    <property type="entry name" value="Phage_integrase"/>
    <property type="match status" value="1"/>
</dbReference>
<dbReference type="CDD" id="cd00397">
    <property type="entry name" value="DNA_BRE_C"/>
    <property type="match status" value="1"/>
</dbReference>
<proteinExistence type="predicted"/>
<dbReference type="Gene3D" id="1.10.443.10">
    <property type="entry name" value="Intergrase catalytic core"/>
    <property type="match status" value="1"/>
</dbReference>
<evidence type="ECO:0000313" key="4">
    <source>
        <dbReference type="EMBL" id="SHF93867.1"/>
    </source>
</evidence>
<dbReference type="InterPro" id="IPR011010">
    <property type="entry name" value="DNA_brk_join_enz"/>
</dbReference>
<sequence>MTDHIPFVLKLDDWPKVDQSAWSDLFLSGGPFDNVGPCAKWSDGSRKKRSQSYGQWLSFLLRTDETALEKTPARRIKKARVRAFVAECEMRLAPRTVQSLVTDIYVLAKSIAPKKDWKWLDTVVKHLAQNANRHSLPAPHPIMGPEILRWSIRFMEETALDNRFSAKKQAIRYRQALMIGFLANCPVRRRTLLAMNVGIHVLPTTDGFTLQFGAADTKDRKARCFRLPVVLIEPMRAYLEHYRPILLDEGKSAALWINQYGNGITKDGLSRELPKITKRYLGVALRPHAFRHIAATSIAELDPNHANIIRDILGHTTLDTAYKHYNRATGISSCNALQSLVEDISQSVPMIKRAKA</sequence>
<protein>
    <submittedName>
        <fullName evidence="4">Phage integrase family protein</fullName>
    </submittedName>
</protein>
<dbReference type="GO" id="GO:0015074">
    <property type="term" value="P:DNA integration"/>
    <property type="evidence" value="ECO:0007669"/>
    <property type="project" value="UniProtKB-KW"/>
</dbReference>
<dbReference type="PANTHER" id="PTHR30349:SF64">
    <property type="entry name" value="PROPHAGE INTEGRASE INTD-RELATED"/>
    <property type="match status" value="1"/>
</dbReference>
<dbReference type="EMBL" id="FQUE01000024">
    <property type="protein sequence ID" value="SHF93867.1"/>
    <property type="molecule type" value="Genomic_DNA"/>
</dbReference>
<name>A0A1M5FQN2_LOKAT</name>
<evidence type="ECO:0000259" key="3">
    <source>
        <dbReference type="PROSITE" id="PS51898"/>
    </source>
</evidence>
<keyword evidence="2" id="KW-0233">DNA recombination</keyword>
<feature type="domain" description="Tyr recombinase" evidence="3">
    <location>
        <begin position="153"/>
        <end position="338"/>
    </location>
</feature>
<dbReference type="PANTHER" id="PTHR30349">
    <property type="entry name" value="PHAGE INTEGRASE-RELATED"/>
    <property type="match status" value="1"/>
</dbReference>
<organism evidence="4 5">
    <name type="scientific">Loktanella atrilutea</name>
    <dbReference type="NCBI Taxonomy" id="366533"/>
    <lineage>
        <taxon>Bacteria</taxon>
        <taxon>Pseudomonadati</taxon>
        <taxon>Pseudomonadota</taxon>
        <taxon>Alphaproteobacteria</taxon>
        <taxon>Rhodobacterales</taxon>
        <taxon>Roseobacteraceae</taxon>
        <taxon>Loktanella</taxon>
    </lineage>
</organism>
<dbReference type="RefSeq" id="WP_072858959.1">
    <property type="nucleotide sequence ID" value="NZ_FQUE01000024.1"/>
</dbReference>
<reference evidence="5" key="1">
    <citation type="submission" date="2016-11" db="EMBL/GenBank/DDBJ databases">
        <authorList>
            <person name="Varghese N."/>
            <person name="Submissions S."/>
        </authorList>
    </citation>
    <scope>NUCLEOTIDE SEQUENCE [LARGE SCALE GENOMIC DNA]</scope>
    <source>
        <strain evidence="5">DSM 29326</strain>
    </source>
</reference>
<evidence type="ECO:0000313" key="5">
    <source>
        <dbReference type="Proteomes" id="UP000183987"/>
    </source>
</evidence>
<accession>A0A1M5FQN2</accession>
<dbReference type="AlphaFoldDB" id="A0A1M5FQN2"/>
<dbReference type="GO" id="GO:0003677">
    <property type="term" value="F:DNA binding"/>
    <property type="evidence" value="ECO:0007669"/>
    <property type="project" value="InterPro"/>
</dbReference>
<dbReference type="SUPFAM" id="SSF56349">
    <property type="entry name" value="DNA breaking-rejoining enzymes"/>
    <property type="match status" value="1"/>
</dbReference>
<keyword evidence="5" id="KW-1185">Reference proteome</keyword>
<gene>
    <name evidence="4" type="ORF">SAMN05444339_1241</name>
</gene>
<dbReference type="GO" id="GO:0006310">
    <property type="term" value="P:DNA recombination"/>
    <property type="evidence" value="ECO:0007669"/>
    <property type="project" value="UniProtKB-KW"/>
</dbReference>
<keyword evidence="1" id="KW-0229">DNA integration</keyword>
<dbReference type="InterPro" id="IPR013762">
    <property type="entry name" value="Integrase-like_cat_sf"/>
</dbReference>
<evidence type="ECO:0000256" key="2">
    <source>
        <dbReference type="ARBA" id="ARBA00023172"/>
    </source>
</evidence>
<dbReference type="InterPro" id="IPR050090">
    <property type="entry name" value="Tyrosine_recombinase_XerCD"/>
</dbReference>
<dbReference type="PROSITE" id="PS51898">
    <property type="entry name" value="TYR_RECOMBINASE"/>
    <property type="match status" value="1"/>
</dbReference>
<evidence type="ECO:0000256" key="1">
    <source>
        <dbReference type="ARBA" id="ARBA00022908"/>
    </source>
</evidence>
<dbReference type="STRING" id="366533.SAMN05444339_1241"/>
<dbReference type="Proteomes" id="UP000183987">
    <property type="component" value="Unassembled WGS sequence"/>
</dbReference>
<dbReference type="InterPro" id="IPR002104">
    <property type="entry name" value="Integrase_catalytic"/>
</dbReference>